<organism evidence="11 12">
    <name type="scientific">Arundinibacter roseus</name>
    <dbReference type="NCBI Taxonomy" id="2070510"/>
    <lineage>
        <taxon>Bacteria</taxon>
        <taxon>Pseudomonadati</taxon>
        <taxon>Bacteroidota</taxon>
        <taxon>Cytophagia</taxon>
        <taxon>Cytophagales</taxon>
        <taxon>Spirosomataceae</taxon>
        <taxon>Arundinibacter</taxon>
    </lineage>
</organism>
<dbReference type="EMBL" id="SMJU01000006">
    <property type="protein sequence ID" value="TDB65099.1"/>
    <property type="molecule type" value="Genomic_DNA"/>
</dbReference>
<keyword evidence="12" id="KW-1185">Reference proteome</keyword>
<dbReference type="SUPFAM" id="SSF52540">
    <property type="entry name" value="P-loop containing nucleoside triphosphate hydrolases"/>
    <property type="match status" value="1"/>
</dbReference>
<keyword evidence="11" id="KW-0808">Transferase</keyword>
<dbReference type="InterPro" id="IPR027417">
    <property type="entry name" value="P-loop_NTPase"/>
</dbReference>
<keyword evidence="5" id="KW-0819">tRNA processing</keyword>
<dbReference type="AlphaFoldDB" id="A0A4R4KF64"/>
<dbReference type="GO" id="GO:0016740">
    <property type="term" value="F:transferase activity"/>
    <property type="evidence" value="ECO:0007669"/>
    <property type="project" value="UniProtKB-KW"/>
</dbReference>
<evidence type="ECO:0000256" key="10">
    <source>
        <dbReference type="ARBA" id="ARBA00032441"/>
    </source>
</evidence>
<dbReference type="Gene3D" id="3.40.50.300">
    <property type="entry name" value="P-loop containing nucleotide triphosphate hydrolases"/>
    <property type="match status" value="1"/>
</dbReference>
<evidence type="ECO:0000256" key="6">
    <source>
        <dbReference type="ARBA" id="ARBA00022723"/>
    </source>
</evidence>
<dbReference type="Pfam" id="PF02367">
    <property type="entry name" value="TsaE"/>
    <property type="match status" value="1"/>
</dbReference>
<dbReference type="GO" id="GO:0002949">
    <property type="term" value="P:tRNA threonylcarbamoyladenosine modification"/>
    <property type="evidence" value="ECO:0007669"/>
    <property type="project" value="InterPro"/>
</dbReference>
<gene>
    <name evidence="11" type="primary">tsaE</name>
    <name evidence="11" type="ORF">EZE20_10305</name>
</gene>
<evidence type="ECO:0000256" key="4">
    <source>
        <dbReference type="ARBA" id="ARBA00022490"/>
    </source>
</evidence>
<evidence type="ECO:0000256" key="7">
    <source>
        <dbReference type="ARBA" id="ARBA00022741"/>
    </source>
</evidence>
<dbReference type="GO" id="GO:0005524">
    <property type="term" value="F:ATP binding"/>
    <property type="evidence" value="ECO:0007669"/>
    <property type="project" value="UniProtKB-KW"/>
</dbReference>
<dbReference type="NCBIfam" id="TIGR00150">
    <property type="entry name" value="T6A_YjeE"/>
    <property type="match status" value="1"/>
</dbReference>
<comment type="similarity">
    <text evidence="2">Belongs to the TsaE family.</text>
</comment>
<evidence type="ECO:0000313" key="12">
    <source>
        <dbReference type="Proteomes" id="UP000295706"/>
    </source>
</evidence>
<evidence type="ECO:0000256" key="5">
    <source>
        <dbReference type="ARBA" id="ARBA00022694"/>
    </source>
</evidence>
<dbReference type="OrthoDB" id="9815896at2"/>
<evidence type="ECO:0000256" key="8">
    <source>
        <dbReference type="ARBA" id="ARBA00022840"/>
    </source>
</evidence>
<evidence type="ECO:0000256" key="9">
    <source>
        <dbReference type="ARBA" id="ARBA00022842"/>
    </source>
</evidence>
<evidence type="ECO:0000256" key="3">
    <source>
        <dbReference type="ARBA" id="ARBA00019010"/>
    </source>
</evidence>
<keyword evidence="4" id="KW-0963">Cytoplasm</keyword>
<dbReference type="RefSeq" id="WP_132117237.1">
    <property type="nucleotide sequence ID" value="NZ_SMJU01000006.1"/>
</dbReference>
<dbReference type="PANTHER" id="PTHR33540">
    <property type="entry name" value="TRNA THREONYLCARBAMOYLADENOSINE BIOSYNTHESIS PROTEIN TSAE"/>
    <property type="match status" value="1"/>
</dbReference>
<evidence type="ECO:0000256" key="2">
    <source>
        <dbReference type="ARBA" id="ARBA00007599"/>
    </source>
</evidence>
<keyword evidence="7" id="KW-0547">Nucleotide-binding</keyword>
<sequence>MKARSIFIQFRELSELEEVAAQLLSFAGNIPVWLFSGEMGIGKTTLIKAICQKLQVQDAVHSPTFSLVNEYKSSLNKTIFHFDFYRIKDEVEAYDMGAEEYLDSGNYCFIEWPDKIESLWPDTYVMIELLPGPDFERIVRASLIS</sequence>
<comment type="caution">
    <text evidence="11">The sequence shown here is derived from an EMBL/GenBank/DDBJ whole genome shotgun (WGS) entry which is preliminary data.</text>
</comment>
<dbReference type="Proteomes" id="UP000295706">
    <property type="component" value="Unassembled WGS sequence"/>
</dbReference>
<dbReference type="GO" id="GO:0005737">
    <property type="term" value="C:cytoplasm"/>
    <property type="evidence" value="ECO:0007669"/>
    <property type="project" value="UniProtKB-SubCell"/>
</dbReference>
<dbReference type="PANTHER" id="PTHR33540:SF2">
    <property type="entry name" value="TRNA THREONYLCARBAMOYLADENOSINE BIOSYNTHESIS PROTEIN TSAE"/>
    <property type="match status" value="1"/>
</dbReference>
<dbReference type="InterPro" id="IPR003442">
    <property type="entry name" value="T6A_TsaE"/>
</dbReference>
<reference evidence="11 12" key="1">
    <citation type="submission" date="2019-02" db="EMBL/GenBank/DDBJ databases">
        <title>Arundinibacter roseus gen. nov., sp. nov., a new member of the family Cytophagaceae.</title>
        <authorList>
            <person name="Szuroczki S."/>
            <person name="Khayer B."/>
            <person name="Sproer C."/>
            <person name="Toumi M."/>
            <person name="Szabo A."/>
            <person name="Felfoldi T."/>
            <person name="Schumann P."/>
            <person name="Toth E."/>
        </authorList>
    </citation>
    <scope>NUCLEOTIDE SEQUENCE [LARGE SCALE GENOMIC DNA]</scope>
    <source>
        <strain evidence="11 12">DMA-k-7a</strain>
    </source>
</reference>
<accession>A0A4R4KF64</accession>
<keyword evidence="9" id="KW-0460">Magnesium</keyword>
<evidence type="ECO:0000313" key="11">
    <source>
        <dbReference type="EMBL" id="TDB65099.1"/>
    </source>
</evidence>
<keyword evidence="8" id="KW-0067">ATP-binding</keyword>
<comment type="subcellular location">
    <subcellularLocation>
        <location evidence="1">Cytoplasm</location>
    </subcellularLocation>
</comment>
<name>A0A4R4KF64_9BACT</name>
<proteinExistence type="inferred from homology"/>
<dbReference type="GO" id="GO:0046872">
    <property type="term" value="F:metal ion binding"/>
    <property type="evidence" value="ECO:0007669"/>
    <property type="project" value="UniProtKB-KW"/>
</dbReference>
<evidence type="ECO:0000256" key="1">
    <source>
        <dbReference type="ARBA" id="ARBA00004496"/>
    </source>
</evidence>
<keyword evidence="6" id="KW-0479">Metal-binding</keyword>
<protein>
    <recommendedName>
        <fullName evidence="3">tRNA threonylcarbamoyladenosine biosynthesis protein TsaE</fullName>
    </recommendedName>
    <alternativeName>
        <fullName evidence="10">t(6)A37 threonylcarbamoyladenosine biosynthesis protein TsaE</fullName>
    </alternativeName>
</protein>